<sequence length="121" mass="13891">KKAKKNSIIVFFQHATCTLVDRQSHPQLVCVSYHFSVHRWNILSENSTSVRIKKVHNKLCKISIPAAPSSLPYPSRFSLVGSVYLFLLPTLYKTDLFSCITKVTYYQADMVVEIKQREKGK</sequence>
<evidence type="ECO:0000313" key="1">
    <source>
        <dbReference type="EMBL" id="WVZ08328.1"/>
    </source>
</evidence>
<dbReference type="Proteomes" id="UP001374535">
    <property type="component" value="Chromosome 6"/>
</dbReference>
<evidence type="ECO:0000313" key="2">
    <source>
        <dbReference type="Proteomes" id="UP001374535"/>
    </source>
</evidence>
<reference evidence="1 2" key="1">
    <citation type="journal article" date="2023" name="Life. Sci Alliance">
        <title>Evolutionary insights into 3D genome organization and epigenetic landscape of Vigna mungo.</title>
        <authorList>
            <person name="Junaid A."/>
            <person name="Singh B."/>
            <person name="Bhatia S."/>
        </authorList>
    </citation>
    <scope>NUCLEOTIDE SEQUENCE [LARGE SCALE GENOMIC DNA]</scope>
    <source>
        <strain evidence="1">Urdbean</strain>
    </source>
</reference>
<dbReference type="AlphaFoldDB" id="A0AAQ3RX31"/>
<feature type="non-terminal residue" evidence="1">
    <location>
        <position position="1"/>
    </location>
</feature>
<name>A0AAQ3RX31_VIGMU</name>
<organism evidence="1 2">
    <name type="scientific">Vigna mungo</name>
    <name type="common">Black gram</name>
    <name type="synonym">Phaseolus mungo</name>
    <dbReference type="NCBI Taxonomy" id="3915"/>
    <lineage>
        <taxon>Eukaryota</taxon>
        <taxon>Viridiplantae</taxon>
        <taxon>Streptophyta</taxon>
        <taxon>Embryophyta</taxon>
        <taxon>Tracheophyta</taxon>
        <taxon>Spermatophyta</taxon>
        <taxon>Magnoliopsida</taxon>
        <taxon>eudicotyledons</taxon>
        <taxon>Gunneridae</taxon>
        <taxon>Pentapetalae</taxon>
        <taxon>rosids</taxon>
        <taxon>fabids</taxon>
        <taxon>Fabales</taxon>
        <taxon>Fabaceae</taxon>
        <taxon>Papilionoideae</taxon>
        <taxon>50 kb inversion clade</taxon>
        <taxon>NPAAA clade</taxon>
        <taxon>indigoferoid/millettioid clade</taxon>
        <taxon>Phaseoleae</taxon>
        <taxon>Vigna</taxon>
    </lineage>
</organism>
<protein>
    <submittedName>
        <fullName evidence="1">Uncharacterized protein</fullName>
    </submittedName>
</protein>
<accession>A0AAQ3RX31</accession>
<gene>
    <name evidence="1" type="ORF">V8G54_021674</name>
</gene>
<dbReference type="EMBL" id="CP144695">
    <property type="protein sequence ID" value="WVZ08328.1"/>
    <property type="molecule type" value="Genomic_DNA"/>
</dbReference>
<proteinExistence type="predicted"/>
<keyword evidence="2" id="KW-1185">Reference proteome</keyword>